<organism evidence="2 3">
    <name type="scientific">Lichenibacterium ramalinae</name>
    <dbReference type="NCBI Taxonomy" id="2316527"/>
    <lineage>
        <taxon>Bacteria</taxon>
        <taxon>Pseudomonadati</taxon>
        <taxon>Pseudomonadota</taxon>
        <taxon>Alphaproteobacteria</taxon>
        <taxon>Hyphomicrobiales</taxon>
        <taxon>Lichenihabitantaceae</taxon>
        <taxon>Lichenibacterium</taxon>
    </lineage>
</organism>
<reference evidence="2 3" key="2">
    <citation type="submission" date="2019-02" db="EMBL/GenBank/DDBJ databases">
        <title>'Lichenibacterium ramalinii' gen. nov. sp. nov., 'Lichenibacterium minor' gen. nov. sp. nov.</title>
        <authorList>
            <person name="Pankratov T."/>
        </authorList>
    </citation>
    <scope>NUCLEOTIDE SEQUENCE [LARGE SCALE GENOMIC DNA]</scope>
    <source>
        <strain evidence="2 3">RmlP001</strain>
    </source>
</reference>
<dbReference type="PANTHER" id="PTHR37421">
    <property type="entry name" value="UPF0260 PROTEIN YCGN"/>
    <property type="match status" value="1"/>
</dbReference>
<evidence type="ECO:0000313" key="3">
    <source>
        <dbReference type="Proteomes" id="UP000289411"/>
    </source>
</evidence>
<keyword evidence="3" id="KW-1185">Reference proteome</keyword>
<dbReference type="NCBIfam" id="NF003501">
    <property type="entry name" value="PRK05170.1-5"/>
    <property type="match status" value="1"/>
</dbReference>
<sequence>MTDPFWRRPLSSLTQAEWESLCDGCGRCCLVKLEDEDTAQVLYTDVACTLYDAGACRCGNYPERQSRVPDCVKLTPEAVAEITWLPPTCAYRLVADGQDLPWWHHLVSGSRDTVHEAGVGVRGRIAASEDDVAVEDLPDHIVSWPDRWPRRAKRPR</sequence>
<protein>
    <recommendedName>
        <fullName evidence="1">UPF0260 protein D3272_10705</fullName>
    </recommendedName>
</protein>
<dbReference type="Proteomes" id="UP000289411">
    <property type="component" value="Unassembled WGS sequence"/>
</dbReference>
<evidence type="ECO:0000313" key="2">
    <source>
        <dbReference type="EMBL" id="RYB04938.1"/>
    </source>
</evidence>
<comment type="caution">
    <text evidence="2">The sequence shown here is derived from an EMBL/GenBank/DDBJ whole genome shotgun (WGS) entry which is preliminary data.</text>
</comment>
<evidence type="ECO:0000256" key="1">
    <source>
        <dbReference type="HAMAP-Rule" id="MF_00676"/>
    </source>
</evidence>
<comment type="similarity">
    <text evidence="1">Belongs to the UPF0260 family.</text>
</comment>
<dbReference type="PANTHER" id="PTHR37421:SF1">
    <property type="entry name" value="UPF0260 PROTEIN YCGN"/>
    <property type="match status" value="1"/>
</dbReference>
<dbReference type="NCBIfam" id="NF003507">
    <property type="entry name" value="PRK05170.2-5"/>
    <property type="match status" value="1"/>
</dbReference>
<dbReference type="OrthoDB" id="9786855at2"/>
<reference evidence="2 3" key="1">
    <citation type="submission" date="2018-09" db="EMBL/GenBank/DDBJ databases">
        <authorList>
            <person name="Grouzdev D.S."/>
            <person name="Krutkina M.S."/>
        </authorList>
    </citation>
    <scope>NUCLEOTIDE SEQUENCE [LARGE SCALE GENOMIC DNA]</scope>
    <source>
        <strain evidence="2 3">RmlP001</strain>
    </source>
</reference>
<dbReference type="AlphaFoldDB" id="A0A4Q2RCM9"/>
<dbReference type="HAMAP" id="MF_00676">
    <property type="entry name" value="UPF0260"/>
    <property type="match status" value="1"/>
</dbReference>
<accession>A0A4Q2RCM9</accession>
<dbReference type="EMBL" id="QYBC01000008">
    <property type="protein sequence ID" value="RYB04938.1"/>
    <property type="molecule type" value="Genomic_DNA"/>
</dbReference>
<dbReference type="PIRSF" id="PIRSF006173">
    <property type="entry name" value="UCP006173"/>
    <property type="match status" value="1"/>
</dbReference>
<dbReference type="InterPro" id="IPR008228">
    <property type="entry name" value="UCP006173"/>
</dbReference>
<proteinExistence type="inferred from homology"/>
<gene>
    <name evidence="2" type="ORF">D3272_10705</name>
</gene>
<dbReference type="Pfam" id="PF03692">
    <property type="entry name" value="CxxCxxCC"/>
    <property type="match status" value="1"/>
</dbReference>
<dbReference type="InterPro" id="IPR005358">
    <property type="entry name" value="Puta_zinc/iron-chelating_dom"/>
</dbReference>
<name>A0A4Q2RCM9_9HYPH</name>